<accession>A0ABS5YE54</accession>
<sequence>MINHEEMLAESGWDNSHNALREITIADIPLFELWDLANEVGGYEDDVLSSNPSDHLITLQDNWNGRRDVDGDSLNWPDDSDGLDWLGDSHSLDWPGDNYGLAVSLASILSALPPLPPMPPLPPLPPQLSLTPQPMPSPLAAIASLPTTADTEV</sequence>
<proteinExistence type="predicted"/>
<evidence type="ECO:0000313" key="3">
    <source>
        <dbReference type="Proteomes" id="UP000811282"/>
    </source>
</evidence>
<keyword evidence="3" id="KW-1185">Reference proteome</keyword>
<evidence type="ECO:0000313" key="2">
    <source>
        <dbReference type="EMBL" id="MBT9433325.1"/>
    </source>
</evidence>
<organism evidence="2 3">
    <name type="scientific">Candidatus Sodalis endolongispinus</name>
    <dbReference type="NCBI Taxonomy" id="2812662"/>
    <lineage>
        <taxon>Bacteria</taxon>
        <taxon>Pseudomonadati</taxon>
        <taxon>Pseudomonadota</taxon>
        <taxon>Gammaproteobacteria</taxon>
        <taxon>Enterobacterales</taxon>
        <taxon>Bruguierivoracaceae</taxon>
        <taxon>Sodalis</taxon>
    </lineage>
</organism>
<reference evidence="2 3" key="1">
    <citation type="journal article" date="2021" name="Genome Biol. Evol.">
        <title>The evolution of interdependence in a four-way mealybug symbiosis.</title>
        <authorList>
            <person name="Garber A.I."/>
            <person name="Kupper M."/>
            <person name="Laetsch D.R."/>
            <person name="Weldon S.R."/>
            <person name="Ladinsky M.S."/>
            <person name="Bjorkman P.J."/>
            <person name="McCutcheon J.P."/>
        </authorList>
    </citation>
    <scope>NUCLEOTIDE SEQUENCE [LARGE SCALE GENOMIC DNA]</scope>
    <source>
        <strain evidence="2">SOD</strain>
    </source>
</reference>
<dbReference type="EMBL" id="JAFJYC010000002">
    <property type="protein sequence ID" value="MBT9433325.1"/>
    <property type="molecule type" value="Genomic_DNA"/>
</dbReference>
<name>A0ABS5YE54_9GAMM</name>
<dbReference type="Proteomes" id="UP000811282">
    <property type="component" value="Unassembled WGS sequence"/>
</dbReference>
<feature type="region of interest" description="Disordered" evidence="1">
    <location>
        <begin position="123"/>
        <end position="153"/>
    </location>
</feature>
<dbReference type="RefSeq" id="WP_215671059.1">
    <property type="nucleotide sequence ID" value="NZ_JAFJYC010000002.1"/>
</dbReference>
<protein>
    <submittedName>
        <fullName evidence="2">Uncharacterized protein</fullName>
    </submittedName>
</protein>
<comment type="caution">
    <text evidence="2">The sequence shown here is derived from an EMBL/GenBank/DDBJ whole genome shotgun (WGS) entry which is preliminary data.</text>
</comment>
<evidence type="ECO:0000256" key="1">
    <source>
        <dbReference type="SAM" id="MobiDB-lite"/>
    </source>
</evidence>
<gene>
    <name evidence="2" type="ORF">JZM24_16625</name>
</gene>